<dbReference type="SUPFAM" id="SSF81296">
    <property type="entry name" value="E set domains"/>
    <property type="match status" value="1"/>
</dbReference>
<evidence type="ECO:0000313" key="3">
    <source>
        <dbReference type="EMBL" id="ORY39920.1"/>
    </source>
</evidence>
<evidence type="ECO:0000259" key="2">
    <source>
        <dbReference type="Pfam" id="PF00339"/>
    </source>
</evidence>
<dbReference type="OrthoDB" id="2148147at2759"/>
<feature type="domain" description="Arrestin-like N-terminal" evidence="2">
    <location>
        <begin position="32"/>
        <end position="144"/>
    </location>
</feature>
<dbReference type="Gene3D" id="2.60.40.640">
    <property type="match status" value="1"/>
</dbReference>
<dbReference type="AlphaFoldDB" id="A0A1Y2BYT0"/>
<comment type="caution">
    <text evidence="3">The sequence shown here is derived from an EMBL/GenBank/DDBJ whole genome shotgun (WGS) entry which is preliminary data.</text>
</comment>
<feature type="region of interest" description="Disordered" evidence="1">
    <location>
        <begin position="351"/>
        <end position="376"/>
    </location>
</feature>
<protein>
    <recommendedName>
        <fullName evidence="2">Arrestin-like N-terminal domain-containing protein</fullName>
    </recommendedName>
</protein>
<dbReference type="Pfam" id="PF00339">
    <property type="entry name" value="Arrestin_N"/>
    <property type="match status" value="1"/>
</dbReference>
<sequence length="495" mass="53728">MSTIMAVIGRGKSAGPNQSIAVEAGWNTPECTLEGFVLFKAAGTVKSLRIQTELKGTCETRWESSDPTKLATTGERSNYKVVKQKSVFQLNTDTAYESKEPLFPDPNGASIPIPFKSRLPYNDMPPSFDHPGGSVSYSLKVIATFYEGKNFTKSLVDMEVPITVKMPELAKLKLPKSVIEIGQELEVNLVIASTPAFAKLLRFSAALHMVASFLPGKSSAGFNQPAKPKVGAALASFPRPVAEYSEPFSPVTIGGNGGVEPIVRRFTLFVDPDVAFASFGSQLITVKTIFKLLIFTDNSDQPNVDFETPVVLIPPPSGVPMSPALTASSASSSPITRSVTLPNQLYQPPIQSVTRMPSTPTSPSTQKGLLSSPPSYKEFPGSMTEIQRLREEQAKLSELLADIEKVERSRTEISMIRTASQSNSLFDGSSILASRSQSIDESVVSQGPAPDWTVEMVAEWVRQKGAYEEVVESFKQQAIDGSVYLLLQRKIFAMS</sequence>
<gene>
    <name evidence="3" type="ORF">BCR33DRAFT_787884</name>
</gene>
<evidence type="ECO:0000313" key="4">
    <source>
        <dbReference type="Proteomes" id="UP000193642"/>
    </source>
</evidence>
<dbReference type="InterPro" id="IPR014756">
    <property type="entry name" value="Ig_E-set"/>
</dbReference>
<evidence type="ECO:0000256" key="1">
    <source>
        <dbReference type="SAM" id="MobiDB-lite"/>
    </source>
</evidence>
<organism evidence="3 4">
    <name type="scientific">Rhizoclosmatium globosum</name>
    <dbReference type="NCBI Taxonomy" id="329046"/>
    <lineage>
        <taxon>Eukaryota</taxon>
        <taxon>Fungi</taxon>
        <taxon>Fungi incertae sedis</taxon>
        <taxon>Chytridiomycota</taxon>
        <taxon>Chytridiomycota incertae sedis</taxon>
        <taxon>Chytridiomycetes</taxon>
        <taxon>Chytridiales</taxon>
        <taxon>Chytriomycetaceae</taxon>
        <taxon>Rhizoclosmatium</taxon>
    </lineage>
</organism>
<dbReference type="InterPro" id="IPR013761">
    <property type="entry name" value="SAM/pointed_sf"/>
</dbReference>
<name>A0A1Y2BYT0_9FUNG</name>
<reference evidence="3 4" key="1">
    <citation type="submission" date="2016-07" db="EMBL/GenBank/DDBJ databases">
        <title>Pervasive Adenine N6-methylation of Active Genes in Fungi.</title>
        <authorList>
            <consortium name="DOE Joint Genome Institute"/>
            <person name="Mondo S.J."/>
            <person name="Dannebaum R.O."/>
            <person name="Kuo R.C."/>
            <person name="Labutti K."/>
            <person name="Haridas S."/>
            <person name="Kuo A."/>
            <person name="Salamov A."/>
            <person name="Ahrendt S.R."/>
            <person name="Lipzen A."/>
            <person name="Sullivan W."/>
            <person name="Andreopoulos W.B."/>
            <person name="Clum A."/>
            <person name="Lindquist E."/>
            <person name="Daum C."/>
            <person name="Ramamoorthy G.K."/>
            <person name="Gryganskyi A."/>
            <person name="Culley D."/>
            <person name="Magnuson J.K."/>
            <person name="James T.Y."/>
            <person name="O'Malley M.A."/>
            <person name="Stajich J.E."/>
            <person name="Spatafora J.W."/>
            <person name="Visel A."/>
            <person name="Grigoriev I.V."/>
        </authorList>
    </citation>
    <scope>NUCLEOTIDE SEQUENCE [LARGE SCALE GENOMIC DNA]</scope>
    <source>
        <strain evidence="3 4">JEL800</strain>
    </source>
</reference>
<proteinExistence type="predicted"/>
<dbReference type="EMBL" id="MCGO01000037">
    <property type="protein sequence ID" value="ORY39920.1"/>
    <property type="molecule type" value="Genomic_DNA"/>
</dbReference>
<dbReference type="InterPro" id="IPR014752">
    <property type="entry name" value="Arrestin-like_C"/>
</dbReference>
<dbReference type="SUPFAM" id="SSF47769">
    <property type="entry name" value="SAM/Pointed domain"/>
    <property type="match status" value="1"/>
</dbReference>
<dbReference type="Proteomes" id="UP000193642">
    <property type="component" value="Unassembled WGS sequence"/>
</dbReference>
<accession>A0A1Y2BYT0</accession>
<dbReference type="InterPro" id="IPR011021">
    <property type="entry name" value="Arrestin-like_N"/>
</dbReference>
<keyword evidence="4" id="KW-1185">Reference proteome</keyword>
<dbReference type="Gene3D" id="1.10.150.50">
    <property type="entry name" value="Transcription Factor, Ets-1"/>
    <property type="match status" value="1"/>
</dbReference>
<dbReference type="STRING" id="329046.A0A1Y2BYT0"/>